<dbReference type="RefSeq" id="WP_219529031.1">
    <property type="nucleotide sequence ID" value="NZ_JAHKRM010000005.1"/>
</dbReference>
<name>A0ABW4GQE3_9ACTN</name>
<comment type="caution">
    <text evidence="2">The sequence shown here is derived from an EMBL/GenBank/DDBJ whole genome shotgun (WGS) entry which is preliminary data.</text>
</comment>
<dbReference type="Proteomes" id="UP001597097">
    <property type="component" value="Unassembled WGS sequence"/>
</dbReference>
<proteinExistence type="predicted"/>
<reference evidence="3" key="1">
    <citation type="journal article" date="2019" name="Int. J. Syst. Evol. Microbiol.">
        <title>The Global Catalogue of Microorganisms (GCM) 10K type strain sequencing project: providing services to taxonomists for standard genome sequencing and annotation.</title>
        <authorList>
            <consortium name="The Broad Institute Genomics Platform"/>
            <consortium name="The Broad Institute Genome Sequencing Center for Infectious Disease"/>
            <person name="Wu L."/>
            <person name="Ma J."/>
        </authorList>
    </citation>
    <scope>NUCLEOTIDE SEQUENCE [LARGE SCALE GENOMIC DNA]</scope>
    <source>
        <strain evidence="3">CGMCC 1.15399</strain>
    </source>
</reference>
<organism evidence="2 3">
    <name type="scientific">Nonomuraea guangzhouensis</name>
    <dbReference type="NCBI Taxonomy" id="1291555"/>
    <lineage>
        <taxon>Bacteria</taxon>
        <taxon>Bacillati</taxon>
        <taxon>Actinomycetota</taxon>
        <taxon>Actinomycetes</taxon>
        <taxon>Streptosporangiales</taxon>
        <taxon>Streptosporangiaceae</taxon>
        <taxon>Nonomuraea</taxon>
    </lineage>
</organism>
<evidence type="ECO:0008006" key="4">
    <source>
        <dbReference type="Google" id="ProtNLM"/>
    </source>
</evidence>
<sequence length="586" mass="63165">MCHNPPDAELLALIEAFVGAASWSESRAIVTRHPELLSDRADALLGGYPPVYREVLRDARRAGIRQAFDAVSTQGVPEGLRASWLAAIRAREEADADNNAGKRDRSILLLSRLVADPLFSQATPHMQATMAYVLGLAAINRFFEEHRDSDLELAVAGFAACVAAAPEPHHLTALGNVHGIRYEHHEDTADLLAAIDAGRRAVALSDEDDPVVLHDLAVNLGIWYELDGATEILNEAITTSARAIRAGSATEFLPTLLSTLTNCLTIRYEHRGSLSDLEEAIDTARRAIDLDGDTSEAAMLRATLGDLLQLRFARDRDPATLAEASAILEGAAAELPPGSLPAAICLGHLGNVHLNRFETGEDTLPAAEDAFRRAIGGCPPGSPHITRLWNGLGLTLLACGDVEAAIGAFREAGEEDPLARGNLASAHRARHDVQGRPEDLAAGIEGFEYAVTAALGRQPEIALDVGRRWAEWATVRQAWTEAAKAYRLAVDAARWLFRAQHERGAWEMWLRTEADLAAGAAYAFVRAGGPKEAAAVLEGGRARVSAEALHDPVRLRARLGVLADRYARASRHVRELESVSLSKLLE</sequence>
<keyword evidence="3" id="KW-1185">Reference proteome</keyword>
<evidence type="ECO:0000256" key="1">
    <source>
        <dbReference type="PROSITE-ProRule" id="PRU00339"/>
    </source>
</evidence>
<dbReference type="InterPro" id="IPR019734">
    <property type="entry name" value="TPR_rpt"/>
</dbReference>
<protein>
    <recommendedName>
        <fullName evidence="4">Tetratricopeptide repeat protein</fullName>
    </recommendedName>
</protein>
<gene>
    <name evidence="2" type="ORF">ACFSJ0_49115</name>
</gene>
<keyword evidence="1" id="KW-0802">TPR repeat</keyword>
<dbReference type="PROSITE" id="PS50005">
    <property type="entry name" value="TPR"/>
    <property type="match status" value="1"/>
</dbReference>
<accession>A0ABW4GQE3</accession>
<dbReference type="EMBL" id="JBHUCM010000045">
    <property type="protein sequence ID" value="MFD1545078.1"/>
    <property type="molecule type" value="Genomic_DNA"/>
</dbReference>
<evidence type="ECO:0000313" key="3">
    <source>
        <dbReference type="Proteomes" id="UP001597097"/>
    </source>
</evidence>
<evidence type="ECO:0000313" key="2">
    <source>
        <dbReference type="EMBL" id="MFD1545078.1"/>
    </source>
</evidence>
<feature type="repeat" description="TPR" evidence="1">
    <location>
        <begin position="386"/>
        <end position="419"/>
    </location>
</feature>